<dbReference type="PANTHER" id="PTHR44167:SF18">
    <property type="entry name" value="PROTEIN KINASE DOMAIN-CONTAINING PROTEIN"/>
    <property type="match status" value="1"/>
</dbReference>
<comment type="caution">
    <text evidence="2">The sequence shown here is derived from an EMBL/GenBank/DDBJ whole genome shotgun (WGS) entry which is preliminary data.</text>
</comment>
<protein>
    <submittedName>
        <fullName evidence="2">Kinase-like domain-containing protein</fullName>
    </submittedName>
</protein>
<dbReference type="Pfam" id="PF00069">
    <property type="entry name" value="Pkinase"/>
    <property type="match status" value="1"/>
</dbReference>
<evidence type="ECO:0000313" key="3">
    <source>
        <dbReference type="Proteomes" id="UP001175211"/>
    </source>
</evidence>
<dbReference type="RefSeq" id="XP_060326342.1">
    <property type="nucleotide sequence ID" value="XM_060478064.1"/>
</dbReference>
<evidence type="ECO:0000259" key="1">
    <source>
        <dbReference type="PROSITE" id="PS50011"/>
    </source>
</evidence>
<accession>A0AA39JSX1</accession>
<dbReference type="PANTHER" id="PTHR44167">
    <property type="entry name" value="OVARIAN-SPECIFIC SERINE/THREONINE-PROTEIN KINASE LOK-RELATED"/>
    <property type="match status" value="1"/>
</dbReference>
<dbReference type="GO" id="GO:0005524">
    <property type="term" value="F:ATP binding"/>
    <property type="evidence" value="ECO:0007669"/>
    <property type="project" value="InterPro"/>
</dbReference>
<dbReference type="PROSITE" id="PS50011">
    <property type="entry name" value="PROTEIN_KINASE_DOM"/>
    <property type="match status" value="1"/>
</dbReference>
<dbReference type="Proteomes" id="UP001175211">
    <property type="component" value="Unassembled WGS sequence"/>
</dbReference>
<reference evidence="2" key="1">
    <citation type="submission" date="2023-06" db="EMBL/GenBank/DDBJ databases">
        <authorList>
            <consortium name="Lawrence Berkeley National Laboratory"/>
            <person name="Ahrendt S."/>
            <person name="Sahu N."/>
            <person name="Indic B."/>
            <person name="Wong-Bajracharya J."/>
            <person name="Merenyi Z."/>
            <person name="Ke H.-M."/>
            <person name="Monk M."/>
            <person name="Kocsube S."/>
            <person name="Drula E."/>
            <person name="Lipzen A."/>
            <person name="Balint B."/>
            <person name="Henrissat B."/>
            <person name="Andreopoulos B."/>
            <person name="Martin F.M."/>
            <person name="Harder C.B."/>
            <person name="Rigling D."/>
            <person name="Ford K.L."/>
            <person name="Foster G.D."/>
            <person name="Pangilinan J."/>
            <person name="Papanicolaou A."/>
            <person name="Barry K."/>
            <person name="LaButti K."/>
            <person name="Viragh M."/>
            <person name="Koriabine M."/>
            <person name="Yan M."/>
            <person name="Riley R."/>
            <person name="Champramary S."/>
            <person name="Plett K.L."/>
            <person name="Tsai I.J."/>
            <person name="Slot J."/>
            <person name="Sipos G."/>
            <person name="Plett J."/>
            <person name="Nagy L.G."/>
            <person name="Grigoriev I.V."/>
        </authorList>
    </citation>
    <scope>NUCLEOTIDE SEQUENCE</scope>
    <source>
        <strain evidence="2">CCBAS 213</strain>
    </source>
</reference>
<name>A0AA39JSX1_ARMTA</name>
<dbReference type="InterPro" id="IPR011009">
    <property type="entry name" value="Kinase-like_dom_sf"/>
</dbReference>
<gene>
    <name evidence="2" type="ORF">EV420DRAFT_1647674</name>
</gene>
<keyword evidence="3" id="KW-1185">Reference proteome</keyword>
<dbReference type="SUPFAM" id="SSF56112">
    <property type="entry name" value="Protein kinase-like (PK-like)"/>
    <property type="match status" value="1"/>
</dbReference>
<dbReference type="GO" id="GO:0004674">
    <property type="term" value="F:protein serine/threonine kinase activity"/>
    <property type="evidence" value="ECO:0007669"/>
    <property type="project" value="TreeGrafter"/>
</dbReference>
<dbReference type="Gene3D" id="1.10.510.10">
    <property type="entry name" value="Transferase(Phosphotransferase) domain 1"/>
    <property type="match status" value="1"/>
</dbReference>
<keyword evidence="2" id="KW-0418">Kinase</keyword>
<dbReference type="GeneID" id="85361612"/>
<dbReference type="InterPro" id="IPR000719">
    <property type="entry name" value="Prot_kinase_dom"/>
</dbReference>
<dbReference type="GO" id="GO:0005634">
    <property type="term" value="C:nucleus"/>
    <property type="evidence" value="ECO:0007669"/>
    <property type="project" value="TreeGrafter"/>
</dbReference>
<dbReference type="EMBL" id="JAUEPS010000043">
    <property type="protein sequence ID" value="KAK0447927.1"/>
    <property type="molecule type" value="Genomic_DNA"/>
</dbReference>
<sequence>MDEAFGYRVQNSVGDVLDMVMQALESLAFIHDLNIAHRDAFISNFLVQWYPESICAGHPSVSRPRVHLIDFETAQEYPPDQPWMTGYPLCSSFPDVSTYSRPRAPEMLTPDTPYSPFKLDVWQFGCSLENFQGTFSEVDAILAELVCGDPLSRPSASEVLNGLVSVVHAIPPVSLLILPPKNDRKS</sequence>
<proteinExistence type="predicted"/>
<dbReference type="GO" id="GO:0044773">
    <property type="term" value="P:mitotic DNA damage checkpoint signaling"/>
    <property type="evidence" value="ECO:0007669"/>
    <property type="project" value="TreeGrafter"/>
</dbReference>
<evidence type="ECO:0000313" key="2">
    <source>
        <dbReference type="EMBL" id="KAK0447927.1"/>
    </source>
</evidence>
<keyword evidence="2" id="KW-0808">Transferase</keyword>
<feature type="domain" description="Protein kinase" evidence="1">
    <location>
        <begin position="1"/>
        <end position="186"/>
    </location>
</feature>
<organism evidence="2 3">
    <name type="scientific">Armillaria tabescens</name>
    <name type="common">Ringless honey mushroom</name>
    <name type="synonym">Agaricus tabescens</name>
    <dbReference type="NCBI Taxonomy" id="1929756"/>
    <lineage>
        <taxon>Eukaryota</taxon>
        <taxon>Fungi</taxon>
        <taxon>Dikarya</taxon>
        <taxon>Basidiomycota</taxon>
        <taxon>Agaricomycotina</taxon>
        <taxon>Agaricomycetes</taxon>
        <taxon>Agaricomycetidae</taxon>
        <taxon>Agaricales</taxon>
        <taxon>Marasmiineae</taxon>
        <taxon>Physalacriaceae</taxon>
        <taxon>Desarmillaria</taxon>
    </lineage>
</organism>
<dbReference type="GO" id="GO:0005737">
    <property type="term" value="C:cytoplasm"/>
    <property type="evidence" value="ECO:0007669"/>
    <property type="project" value="TreeGrafter"/>
</dbReference>
<dbReference type="AlphaFoldDB" id="A0AA39JSX1"/>